<evidence type="ECO:0000313" key="3">
    <source>
        <dbReference type="EMBL" id="KAK9750287.1"/>
    </source>
</evidence>
<feature type="compositionally biased region" description="Acidic residues" evidence="2">
    <location>
        <begin position="303"/>
        <end position="335"/>
    </location>
</feature>
<feature type="coiled-coil region" evidence="1">
    <location>
        <begin position="103"/>
        <end position="132"/>
    </location>
</feature>
<accession>A0AAW1MX67</accession>
<name>A0AAW1MX67_SAPOF</name>
<reference evidence="3" key="1">
    <citation type="submission" date="2024-03" db="EMBL/GenBank/DDBJ databases">
        <title>WGS assembly of Saponaria officinalis var. Norfolk2.</title>
        <authorList>
            <person name="Jenkins J."/>
            <person name="Shu S."/>
            <person name="Grimwood J."/>
            <person name="Barry K."/>
            <person name="Goodstein D."/>
            <person name="Schmutz J."/>
            <person name="Leebens-Mack J."/>
            <person name="Osbourn A."/>
        </authorList>
    </citation>
    <scope>NUCLEOTIDE SEQUENCE [LARGE SCALE GENOMIC DNA]</scope>
    <source>
        <strain evidence="3">JIC</strain>
    </source>
</reference>
<feature type="compositionally biased region" description="Basic and acidic residues" evidence="2">
    <location>
        <begin position="336"/>
        <end position="347"/>
    </location>
</feature>
<feature type="region of interest" description="Disordered" evidence="2">
    <location>
        <begin position="164"/>
        <end position="348"/>
    </location>
</feature>
<feature type="compositionally biased region" description="Basic and acidic residues" evidence="2">
    <location>
        <begin position="275"/>
        <end position="294"/>
    </location>
</feature>
<evidence type="ECO:0000313" key="4">
    <source>
        <dbReference type="Proteomes" id="UP001443914"/>
    </source>
</evidence>
<evidence type="ECO:0000256" key="1">
    <source>
        <dbReference type="SAM" id="Coils"/>
    </source>
</evidence>
<keyword evidence="1" id="KW-0175">Coiled coil</keyword>
<comment type="caution">
    <text evidence="3">The sequence shown here is derived from an EMBL/GenBank/DDBJ whole genome shotgun (WGS) entry which is preliminary data.</text>
</comment>
<sequence>MVGMEAAVWLEFHYSNNVFDYPVYDVDLMQMLDLIADLGGVALKQNVLIPDVYDLYYKRRNGVKKYIKCDRDLLGMFTDLEGYETIIVWMENTKKPIKEFQMYFDLRRAQREEQERKQREEDERRRLEMEAEMLEPLSMEIPVVDVDTNETQYVRVFGDSFDAEPAQRAQSQPEPKSAPQPQSKFAPQPKSAPPEPKNEQHQQPTSEPQPPQPDQSPQPNSQPPTEATNEQHQQPTSEPQQQPTQSETETTQPTQSDTQCPTSDRKGVYVAKQKNNPEDCRPKRNETAGERGEKGMLFTSGSEDSDYAEDDDTDSDDSDESLDEEENDIVEEEEMNEKNCREDDPHPFDTTNAVVDGDETEHYLGRVYKNGVESFNALLNDLRDKLVLTLMEGIRTYYMDKFAEMMELAERMQLADPTPYAKIVLVSNCLQSRHCIVIKAG</sequence>
<feature type="compositionally biased region" description="Polar residues" evidence="2">
    <location>
        <begin position="168"/>
        <end position="185"/>
    </location>
</feature>
<feature type="compositionally biased region" description="Low complexity" evidence="2">
    <location>
        <begin position="230"/>
        <end position="259"/>
    </location>
</feature>
<dbReference type="Proteomes" id="UP001443914">
    <property type="component" value="Unassembled WGS sequence"/>
</dbReference>
<organism evidence="3 4">
    <name type="scientific">Saponaria officinalis</name>
    <name type="common">Common soapwort</name>
    <name type="synonym">Lychnis saponaria</name>
    <dbReference type="NCBI Taxonomy" id="3572"/>
    <lineage>
        <taxon>Eukaryota</taxon>
        <taxon>Viridiplantae</taxon>
        <taxon>Streptophyta</taxon>
        <taxon>Embryophyta</taxon>
        <taxon>Tracheophyta</taxon>
        <taxon>Spermatophyta</taxon>
        <taxon>Magnoliopsida</taxon>
        <taxon>eudicotyledons</taxon>
        <taxon>Gunneridae</taxon>
        <taxon>Pentapetalae</taxon>
        <taxon>Caryophyllales</taxon>
        <taxon>Caryophyllaceae</taxon>
        <taxon>Caryophylleae</taxon>
        <taxon>Saponaria</taxon>
    </lineage>
</organism>
<dbReference type="EMBL" id="JBDFQZ010000002">
    <property type="protein sequence ID" value="KAK9750287.1"/>
    <property type="molecule type" value="Genomic_DNA"/>
</dbReference>
<evidence type="ECO:0000256" key="2">
    <source>
        <dbReference type="SAM" id="MobiDB-lite"/>
    </source>
</evidence>
<gene>
    <name evidence="3" type="ORF">RND81_02G184600</name>
</gene>
<feature type="compositionally biased region" description="Pro residues" evidence="2">
    <location>
        <begin position="207"/>
        <end position="222"/>
    </location>
</feature>
<keyword evidence="4" id="KW-1185">Reference proteome</keyword>
<protein>
    <submittedName>
        <fullName evidence="3">Uncharacterized protein</fullName>
    </submittedName>
</protein>
<proteinExistence type="predicted"/>
<dbReference type="AlphaFoldDB" id="A0AAW1MX67"/>